<organism evidence="2 3">
    <name type="scientific">Parnassius apollo</name>
    <name type="common">Apollo butterfly</name>
    <name type="synonym">Papilio apollo</name>
    <dbReference type="NCBI Taxonomy" id="110799"/>
    <lineage>
        <taxon>Eukaryota</taxon>
        <taxon>Metazoa</taxon>
        <taxon>Ecdysozoa</taxon>
        <taxon>Arthropoda</taxon>
        <taxon>Hexapoda</taxon>
        <taxon>Insecta</taxon>
        <taxon>Pterygota</taxon>
        <taxon>Neoptera</taxon>
        <taxon>Endopterygota</taxon>
        <taxon>Lepidoptera</taxon>
        <taxon>Glossata</taxon>
        <taxon>Ditrysia</taxon>
        <taxon>Papilionoidea</taxon>
        <taxon>Papilionidae</taxon>
        <taxon>Parnassiinae</taxon>
        <taxon>Parnassini</taxon>
        <taxon>Parnassius</taxon>
        <taxon>Parnassius</taxon>
    </lineage>
</organism>
<evidence type="ECO:0000313" key="2">
    <source>
        <dbReference type="EMBL" id="CAG5047392.1"/>
    </source>
</evidence>
<dbReference type="PANTHER" id="PTHR10174:SF222">
    <property type="entry name" value="GH10083P-RELATED"/>
    <property type="match status" value="1"/>
</dbReference>
<dbReference type="OrthoDB" id="7422178at2759"/>
<evidence type="ECO:0000259" key="1">
    <source>
        <dbReference type="Pfam" id="PF00650"/>
    </source>
</evidence>
<dbReference type="Pfam" id="PF00650">
    <property type="entry name" value="CRAL_TRIO"/>
    <property type="match status" value="1"/>
</dbReference>
<proteinExistence type="predicted"/>
<dbReference type="GO" id="GO:1902936">
    <property type="term" value="F:phosphatidylinositol bisphosphate binding"/>
    <property type="evidence" value="ECO:0007669"/>
    <property type="project" value="TreeGrafter"/>
</dbReference>
<evidence type="ECO:0000313" key="3">
    <source>
        <dbReference type="Proteomes" id="UP000691718"/>
    </source>
</evidence>
<name>A0A8S3XZS7_PARAO</name>
<keyword evidence="3" id="KW-1185">Reference proteome</keyword>
<dbReference type="GO" id="GO:0016020">
    <property type="term" value="C:membrane"/>
    <property type="evidence" value="ECO:0007669"/>
    <property type="project" value="TreeGrafter"/>
</dbReference>
<sequence length="120" mass="13985">MVSCGWLRNENKSSKTVVALVTLLKQVLSAKLAQRIQIHKDLESLHKVIQRDVLPKELGGNERSMIKLYHEWIDVFSSKEFQEYYVKMKAASTNEKYRQADKFNEEYMGIEGTFKTLNVD</sequence>
<dbReference type="InterPro" id="IPR001251">
    <property type="entry name" value="CRAL-TRIO_dom"/>
</dbReference>
<dbReference type="AlphaFoldDB" id="A0A8S3XZS7"/>
<accession>A0A8S3XZS7</accession>
<protein>
    <submittedName>
        <fullName evidence="2">(apollo) hypothetical protein</fullName>
    </submittedName>
</protein>
<comment type="caution">
    <text evidence="2">The sequence shown here is derived from an EMBL/GenBank/DDBJ whole genome shotgun (WGS) entry which is preliminary data.</text>
</comment>
<reference evidence="2" key="1">
    <citation type="submission" date="2021-04" db="EMBL/GenBank/DDBJ databases">
        <authorList>
            <person name="Tunstrom K."/>
        </authorList>
    </citation>
    <scope>NUCLEOTIDE SEQUENCE</scope>
</reference>
<feature type="domain" description="CRAL-TRIO" evidence="1">
    <location>
        <begin position="14"/>
        <end position="60"/>
    </location>
</feature>
<gene>
    <name evidence="2" type="ORF">PAPOLLO_LOCUS23906</name>
</gene>
<dbReference type="PANTHER" id="PTHR10174">
    <property type="entry name" value="ALPHA-TOCOPHEROL TRANSFER PROTEIN-RELATED"/>
    <property type="match status" value="1"/>
</dbReference>
<dbReference type="EMBL" id="CAJQZP010001449">
    <property type="protein sequence ID" value="CAG5047392.1"/>
    <property type="molecule type" value="Genomic_DNA"/>
</dbReference>
<dbReference type="Proteomes" id="UP000691718">
    <property type="component" value="Unassembled WGS sequence"/>
</dbReference>